<keyword evidence="6" id="KW-1185">Reference proteome</keyword>
<evidence type="ECO:0000313" key="6">
    <source>
        <dbReference type="Proteomes" id="UP001291926"/>
    </source>
</evidence>
<dbReference type="Proteomes" id="UP001291926">
    <property type="component" value="Unassembled WGS sequence"/>
</dbReference>
<dbReference type="InterPro" id="IPR001232">
    <property type="entry name" value="SKP1-like"/>
</dbReference>
<feature type="domain" description="SKP1 component POZ" evidence="4">
    <location>
        <begin position="16"/>
        <end position="76"/>
    </location>
</feature>
<dbReference type="PANTHER" id="PTHR11165">
    <property type="entry name" value="SKP1"/>
    <property type="match status" value="1"/>
</dbReference>
<name>A0ABR0DT69_9LAMI</name>
<dbReference type="SMART" id="SM00512">
    <property type="entry name" value="Skp1"/>
    <property type="match status" value="1"/>
</dbReference>
<evidence type="ECO:0000256" key="2">
    <source>
        <dbReference type="ARBA" id="ARBA00009993"/>
    </source>
</evidence>
<dbReference type="InterPro" id="IPR016073">
    <property type="entry name" value="Skp1_comp_POZ"/>
</dbReference>
<dbReference type="InterPro" id="IPR011333">
    <property type="entry name" value="SKP1/BTB/POZ_sf"/>
</dbReference>
<dbReference type="SUPFAM" id="SSF54695">
    <property type="entry name" value="POZ domain"/>
    <property type="match status" value="1"/>
</dbReference>
<evidence type="ECO:0000259" key="4">
    <source>
        <dbReference type="Pfam" id="PF03931"/>
    </source>
</evidence>
<dbReference type="EMBL" id="JAYDYQ010001087">
    <property type="protein sequence ID" value="KAK4492407.1"/>
    <property type="molecule type" value="Genomic_DNA"/>
</dbReference>
<comment type="caution">
    <text evidence="5">The sequence shown here is derived from an EMBL/GenBank/DDBJ whole genome shotgun (WGS) entry which is preliminary data.</text>
</comment>
<accession>A0ABR0DT69</accession>
<organism evidence="5 6">
    <name type="scientific">Penstemon davidsonii</name>
    <dbReference type="NCBI Taxonomy" id="160366"/>
    <lineage>
        <taxon>Eukaryota</taxon>
        <taxon>Viridiplantae</taxon>
        <taxon>Streptophyta</taxon>
        <taxon>Embryophyta</taxon>
        <taxon>Tracheophyta</taxon>
        <taxon>Spermatophyta</taxon>
        <taxon>Magnoliopsida</taxon>
        <taxon>eudicotyledons</taxon>
        <taxon>Gunneridae</taxon>
        <taxon>Pentapetalae</taxon>
        <taxon>asterids</taxon>
        <taxon>lamiids</taxon>
        <taxon>Lamiales</taxon>
        <taxon>Plantaginaceae</taxon>
        <taxon>Cheloneae</taxon>
        <taxon>Penstemon</taxon>
    </lineage>
</organism>
<dbReference type="InterPro" id="IPR016897">
    <property type="entry name" value="SKP1"/>
</dbReference>
<comment type="similarity">
    <text evidence="2">Belongs to the SKP1 family.</text>
</comment>
<proteinExistence type="inferred from homology"/>
<gene>
    <name evidence="5" type="ORF">RD792_003212</name>
</gene>
<comment type="pathway">
    <text evidence="1">Protein modification; protein ubiquitination.</text>
</comment>
<protein>
    <recommendedName>
        <fullName evidence="4">SKP1 component POZ domain-containing protein</fullName>
    </recommendedName>
</protein>
<dbReference type="Gene3D" id="3.30.710.10">
    <property type="entry name" value="Potassium Channel Kv1.1, Chain A"/>
    <property type="match status" value="1"/>
</dbReference>
<evidence type="ECO:0000313" key="5">
    <source>
        <dbReference type="EMBL" id="KAK4492407.1"/>
    </source>
</evidence>
<sequence length="111" mass="12218">MSSSQAKPNTTSSSELIFLKTFDEMTFFVERSVITKSITIKNLLDDGCADGGGIIPIHNVNGKTMSIVINYLTKHAELPNESNEIKAFDDNLTQGFSDLKIIDFGSELSRN</sequence>
<dbReference type="Pfam" id="PF03931">
    <property type="entry name" value="Skp1_POZ"/>
    <property type="match status" value="1"/>
</dbReference>
<keyword evidence="3" id="KW-0833">Ubl conjugation pathway</keyword>
<evidence type="ECO:0000256" key="1">
    <source>
        <dbReference type="ARBA" id="ARBA00004906"/>
    </source>
</evidence>
<reference evidence="5 6" key="1">
    <citation type="journal article" date="2023" name="bioRxiv">
        <title>Genome report: Whole genome sequence and annotation of Penstemon davidsonii.</title>
        <authorList>
            <person name="Ostevik K.L."/>
            <person name="Alabady M."/>
            <person name="Zhang M."/>
            <person name="Rausher M.D."/>
        </authorList>
    </citation>
    <scope>NUCLEOTIDE SEQUENCE [LARGE SCALE GENOMIC DNA]</scope>
    <source>
        <strain evidence="5">DNT005</strain>
        <tissue evidence="5">Whole leaf</tissue>
    </source>
</reference>
<evidence type="ECO:0000256" key="3">
    <source>
        <dbReference type="ARBA" id="ARBA00022786"/>
    </source>
</evidence>